<feature type="coiled-coil region" evidence="1">
    <location>
        <begin position="31"/>
        <end position="79"/>
    </location>
</feature>
<evidence type="ECO:0000313" key="2">
    <source>
        <dbReference type="EMBL" id="KAF0297404.1"/>
    </source>
</evidence>
<keyword evidence="1" id="KW-0175">Coiled coil</keyword>
<protein>
    <submittedName>
        <fullName evidence="2">Uncharacterized protein</fullName>
    </submittedName>
</protein>
<reference evidence="2 3" key="1">
    <citation type="submission" date="2019-07" db="EMBL/GenBank/DDBJ databases">
        <title>Draft genome assembly of a fouling barnacle, Amphibalanus amphitrite (Darwin, 1854): The first reference genome for Thecostraca.</title>
        <authorList>
            <person name="Kim W."/>
        </authorList>
    </citation>
    <scope>NUCLEOTIDE SEQUENCE [LARGE SCALE GENOMIC DNA]</scope>
    <source>
        <strain evidence="2">SNU_AA5</strain>
        <tissue evidence="2">Soma without cirri and trophi</tissue>
    </source>
</reference>
<proteinExistence type="predicted"/>
<organism evidence="2 3">
    <name type="scientific">Amphibalanus amphitrite</name>
    <name type="common">Striped barnacle</name>
    <name type="synonym">Balanus amphitrite</name>
    <dbReference type="NCBI Taxonomy" id="1232801"/>
    <lineage>
        <taxon>Eukaryota</taxon>
        <taxon>Metazoa</taxon>
        <taxon>Ecdysozoa</taxon>
        <taxon>Arthropoda</taxon>
        <taxon>Crustacea</taxon>
        <taxon>Multicrustacea</taxon>
        <taxon>Cirripedia</taxon>
        <taxon>Thoracica</taxon>
        <taxon>Thoracicalcarea</taxon>
        <taxon>Balanomorpha</taxon>
        <taxon>Balanoidea</taxon>
        <taxon>Balanidae</taxon>
        <taxon>Amphibalaninae</taxon>
        <taxon>Amphibalanus</taxon>
    </lineage>
</organism>
<dbReference type="EMBL" id="VIIS01001490">
    <property type="protein sequence ID" value="KAF0297404.1"/>
    <property type="molecule type" value="Genomic_DNA"/>
</dbReference>
<dbReference type="AlphaFoldDB" id="A0A6A4W0W4"/>
<sequence length="167" mass="19601">MDAATAEMKAKFLAFLQDEDIRKEVRKLFGVEEKEREIAELKSLVKTQEAQIVDQDKRLNELEHEYATYQRREQVWSARKVMRDAKPPRGSSLPENMRNVYLQENLTRRNQEIMFAARELRRKKKLWAVWTDSCIMKVRVREGSPTIRITSMDDLLKAAGVDDGSQK</sequence>
<keyword evidence="3" id="KW-1185">Reference proteome</keyword>
<accession>A0A6A4W0W4</accession>
<gene>
    <name evidence="2" type="ORF">FJT64_005106</name>
</gene>
<evidence type="ECO:0000313" key="3">
    <source>
        <dbReference type="Proteomes" id="UP000440578"/>
    </source>
</evidence>
<comment type="caution">
    <text evidence="2">The sequence shown here is derived from an EMBL/GenBank/DDBJ whole genome shotgun (WGS) entry which is preliminary data.</text>
</comment>
<name>A0A6A4W0W4_AMPAM</name>
<evidence type="ECO:0000256" key="1">
    <source>
        <dbReference type="SAM" id="Coils"/>
    </source>
</evidence>
<dbReference type="Proteomes" id="UP000440578">
    <property type="component" value="Unassembled WGS sequence"/>
</dbReference>